<feature type="binding site" evidence="4">
    <location>
        <position position="143"/>
    </location>
    <ligand>
        <name>GTP</name>
        <dbReference type="ChEBI" id="CHEBI:37565"/>
    </ligand>
</feature>
<dbReference type="GO" id="GO:0032153">
    <property type="term" value="C:cell division site"/>
    <property type="evidence" value="ECO:0007669"/>
    <property type="project" value="UniProtKB-UniRule"/>
</dbReference>
<feature type="region of interest" description="Disordered" evidence="6">
    <location>
        <begin position="330"/>
        <end position="356"/>
    </location>
</feature>
<evidence type="ECO:0000259" key="7">
    <source>
        <dbReference type="SMART" id="SM00864"/>
    </source>
</evidence>
<dbReference type="InterPro" id="IPR003008">
    <property type="entry name" value="Tubulin_FtsZ_GTPase"/>
</dbReference>
<name>A0A1G2LTC6_9BACT</name>
<dbReference type="SUPFAM" id="SSF55307">
    <property type="entry name" value="Tubulin C-terminal domain-like"/>
    <property type="match status" value="1"/>
</dbReference>
<dbReference type="SMART" id="SM00864">
    <property type="entry name" value="Tubulin"/>
    <property type="match status" value="1"/>
</dbReference>
<evidence type="ECO:0000256" key="1">
    <source>
        <dbReference type="ARBA" id="ARBA00009690"/>
    </source>
</evidence>
<dbReference type="PANTHER" id="PTHR30314:SF3">
    <property type="entry name" value="MITOCHONDRIAL DIVISION PROTEIN FSZA"/>
    <property type="match status" value="1"/>
</dbReference>
<dbReference type="InterPro" id="IPR024757">
    <property type="entry name" value="FtsZ_C"/>
</dbReference>
<keyword evidence="3 4" id="KW-0342">GTP-binding</keyword>
<evidence type="ECO:0000256" key="6">
    <source>
        <dbReference type="SAM" id="MobiDB-lite"/>
    </source>
</evidence>
<proteinExistence type="inferred from homology"/>
<dbReference type="EMBL" id="MHQZ01000017">
    <property type="protein sequence ID" value="OHA14099.1"/>
    <property type="molecule type" value="Genomic_DNA"/>
</dbReference>
<dbReference type="Pfam" id="PF12327">
    <property type="entry name" value="FtsZ_C"/>
    <property type="match status" value="1"/>
</dbReference>
<dbReference type="GO" id="GO:0005525">
    <property type="term" value="F:GTP binding"/>
    <property type="evidence" value="ECO:0007669"/>
    <property type="project" value="UniProtKB-UniRule"/>
</dbReference>
<evidence type="ECO:0000256" key="4">
    <source>
        <dbReference type="HAMAP-Rule" id="MF_00909"/>
    </source>
</evidence>
<dbReference type="SMART" id="SM00865">
    <property type="entry name" value="Tubulin_C"/>
    <property type="match status" value="1"/>
</dbReference>
<evidence type="ECO:0000256" key="2">
    <source>
        <dbReference type="ARBA" id="ARBA00022741"/>
    </source>
</evidence>
<feature type="compositionally biased region" description="Basic and acidic residues" evidence="6">
    <location>
        <begin position="330"/>
        <end position="344"/>
    </location>
</feature>
<protein>
    <recommendedName>
        <fullName evidence="4 5">Cell division protein FtsZ</fullName>
    </recommendedName>
</protein>
<dbReference type="Pfam" id="PF00091">
    <property type="entry name" value="Tubulin"/>
    <property type="match status" value="1"/>
</dbReference>
<keyword evidence="4" id="KW-0717">Septation</keyword>
<dbReference type="PRINTS" id="PR00423">
    <property type="entry name" value="CELLDVISFTSZ"/>
</dbReference>
<dbReference type="NCBIfam" id="TIGR00065">
    <property type="entry name" value="ftsZ"/>
    <property type="match status" value="1"/>
</dbReference>
<comment type="function">
    <text evidence="4">Essential cell division protein that forms a contractile ring structure (Z ring) at the future cell division site. The regulation of the ring assembly controls the timing and the location of cell division. One of the functions of the FtsZ ring is to recruit other cell division proteins to the septum to produce a new cell wall between the dividing cells. Binds GTP and shows GTPase activity.</text>
</comment>
<dbReference type="Gene3D" id="3.40.50.1440">
    <property type="entry name" value="Tubulin/FtsZ, GTPase domain"/>
    <property type="match status" value="1"/>
</dbReference>
<comment type="subunit">
    <text evidence="4">Homodimer. Polymerizes to form a dynamic ring structure in a strictly GTP-dependent manner. Interacts directly with several other division proteins.</text>
</comment>
<feature type="binding site" evidence="4">
    <location>
        <position position="187"/>
    </location>
    <ligand>
        <name>GTP</name>
        <dbReference type="ChEBI" id="CHEBI:37565"/>
    </ligand>
</feature>
<dbReference type="CDD" id="cd02201">
    <property type="entry name" value="FtsZ_type1"/>
    <property type="match status" value="1"/>
</dbReference>
<keyword evidence="4" id="KW-0131">Cell cycle</keyword>
<dbReference type="GO" id="GO:0051258">
    <property type="term" value="P:protein polymerization"/>
    <property type="evidence" value="ECO:0007669"/>
    <property type="project" value="UniProtKB-UniRule"/>
</dbReference>
<organism evidence="9 10">
    <name type="scientific">Candidatus Tagabacteria bacterium RIFCSPLOWO2_01_FULL_39_11</name>
    <dbReference type="NCBI Taxonomy" id="1802295"/>
    <lineage>
        <taxon>Bacteria</taxon>
        <taxon>Candidatus Tagaibacteriota</taxon>
    </lineage>
</organism>
<dbReference type="InterPro" id="IPR037103">
    <property type="entry name" value="Tubulin/FtsZ-like_C"/>
</dbReference>
<dbReference type="InterPro" id="IPR036525">
    <property type="entry name" value="Tubulin/FtsZ_GTPase_sf"/>
</dbReference>
<dbReference type="GO" id="GO:0043093">
    <property type="term" value="P:FtsZ-dependent cytokinesis"/>
    <property type="evidence" value="ECO:0007669"/>
    <property type="project" value="UniProtKB-UniRule"/>
</dbReference>
<accession>A0A1G2LTC6</accession>
<evidence type="ECO:0000256" key="5">
    <source>
        <dbReference type="NCBIfam" id="TIGR00065"/>
    </source>
</evidence>
<evidence type="ECO:0000313" key="9">
    <source>
        <dbReference type="EMBL" id="OHA14099.1"/>
    </source>
</evidence>
<feature type="binding site" evidence="4">
    <location>
        <position position="139"/>
    </location>
    <ligand>
        <name>GTP</name>
        <dbReference type="ChEBI" id="CHEBI:37565"/>
    </ligand>
</feature>
<dbReference type="InterPro" id="IPR008280">
    <property type="entry name" value="Tub_FtsZ_C"/>
</dbReference>
<dbReference type="Proteomes" id="UP000178302">
    <property type="component" value="Unassembled WGS sequence"/>
</dbReference>
<dbReference type="InterPro" id="IPR045061">
    <property type="entry name" value="FtsZ/CetZ"/>
</dbReference>
<keyword evidence="4" id="KW-0963">Cytoplasm</keyword>
<sequence>MGQIKPEIEAFARIKVIGVGGSGLNAVDHMIRNKVKGVDFIGVNTDAQALHHSLSPKLIHIGKNLTRGLGAGMNPDIGRQAAEETKNEIQEAVKGADMLFVAGGFGGGTCTGAAPIVARTAKEQGVLTVAVITMPFSFEGAQRMRIAQDGLATLKESVDAMIVIPNDRLLNIVGKETTFLSAFALCDDVLKQAVQGISDLITMPGIINVDFADVKAILQDAGSALMGIGSAQGDKRSEDAARLAISSPLLDFSIEGAKGVLFAIAGGQDMTMNEIQESAKIITESIDLNAKVIFGAFQDNRLKKNELKVTVIASGFPDIIQKLSKDAKAIQSGEKDAKKEEHSNKNSTSLGNQEDNEWDAIPAFLRRNKKI</sequence>
<comment type="caution">
    <text evidence="9">The sequence shown here is derived from an EMBL/GenBank/DDBJ whole genome shotgun (WGS) entry which is preliminary data.</text>
</comment>
<gene>
    <name evidence="4" type="primary">ftsZ</name>
    <name evidence="9" type="ORF">A2909_02790</name>
</gene>
<comment type="subcellular location">
    <subcellularLocation>
        <location evidence="4">Cytoplasm</location>
    </subcellularLocation>
    <text evidence="4">Assembles at midcell at the inner surface of the cytoplasmic membrane.</text>
</comment>
<reference evidence="9 10" key="1">
    <citation type="journal article" date="2016" name="Nat. Commun.">
        <title>Thousands of microbial genomes shed light on interconnected biogeochemical processes in an aquifer system.</title>
        <authorList>
            <person name="Anantharaman K."/>
            <person name="Brown C.T."/>
            <person name="Hug L.A."/>
            <person name="Sharon I."/>
            <person name="Castelle C.J."/>
            <person name="Probst A.J."/>
            <person name="Thomas B.C."/>
            <person name="Singh A."/>
            <person name="Wilkins M.J."/>
            <person name="Karaoz U."/>
            <person name="Brodie E.L."/>
            <person name="Williams K.H."/>
            <person name="Hubbard S.S."/>
            <person name="Banfield J.F."/>
        </authorList>
    </citation>
    <scope>NUCLEOTIDE SEQUENCE [LARGE SCALE GENOMIC DNA]</scope>
</reference>
<keyword evidence="2 4" id="KW-0547">Nucleotide-binding</keyword>
<dbReference type="SUPFAM" id="SSF52490">
    <property type="entry name" value="Tubulin nucleotide-binding domain-like"/>
    <property type="match status" value="1"/>
</dbReference>
<keyword evidence="4 9" id="KW-0132">Cell division</keyword>
<dbReference type="InterPro" id="IPR018316">
    <property type="entry name" value="Tubulin/FtsZ_2-layer-sand-dom"/>
</dbReference>
<feature type="domain" description="Tubulin/FtsZ GTPase" evidence="7">
    <location>
        <begin position="13"/>
        <end position="205"/>
    </location>
</feature>
<comment type="caution">
    <text evidence="4">Lacks conserved residue(s) required for the propagation of feature annotation.</text>
</comment>
<comment type="similarity">
    <text evidence="1 4">Belongs to the FtsZ family.</text>
</comment>
<evidence type="ECO:0000259" key="8">
    <source>
        <dbReference type="SMART" id="SM00865"/>
    </source>
</evidence>
<dbReference type="GO" id="GO:0000917">
    <property type="term" value="P:division septum assembly"/>
    <property type="evidence" value="ECO:0007669"/>
    <property type="project" value="UniProtKB-KW"/>
</dbReference>
<dbReference type="HAMAP" id="MF_00909">
    <property type="entry name" value="FtsZ"/>
    <property type="match status" value="1"/>
</dbReference>
<evidence type="ECO:0000313" key="10">
    <source>
        <dbReference type="Proteomes" id="UP000178302"/>
    </source>
</evidence>
<dbReference type="FunFam" id="3.40.50.1440:FF:000001">
    <property type="entry name" value="Cell division protein FtsZ"/>
    <property type="match status" value="1"/>
</dbReference>
<dbReference type="PANTHER" id="PTHR30314">
    <property type="entry name" value="CELL DIVISION PROTEIN FTSZ-RELATED"/>
    <property type="match status" value="1"/>
</dbReference>
<feature type="domain" description="Tubulin/FtsZ 2-layer sandwich" evidence="8">
    <location>
        <begin position="207"/>
        <end position="325"/>
    </location>
</feature>
<dbReference type="InterPro" id="IPR000158">
    <property type="entry name" value="Cell_div_FtsZ"/>
</dbReference>
<dbReference type="GO" id="GO:0003924">
    <property type="term" value="F:GTPase activity"/>
    <property type="evidence" value="ECO:0007669"/>
    <property type="project" value="UniProtKB-UniRule"/>
</dbReference>
<dbReference type="Gene3D" id="3.30.1330.20">
    <property type="entry name" value="Tubulin/FtsZ, C-terminal domain"/>
    <property type="match status" value="1"/>
</dbReference>
<dbReference type="GO" id="GO:0005737">
    <property type="term" value="C:cytoplasm"/>
    <property type="evidence" value="ECO:0007669"/>
    <property type="project" value="UniProtKB-SubCell"/>
</dbReference>
<evidence type="ECO:0000256" key="3">
    <source>
        <dbReference type="ARBA" id="ARBA00023134"/>
    </source>
</evidence>
<dbReference type="AlphaFoldDB" id="A0A1G2LTC6"/>